<evidence type="ECO:0000313" key="4">
    <source>
        <dbReference type="EMBL" id="GES92919.1"/>
    </source>
</evidence>
<proteinExistence type="predicted"/>
<comment type="caution">
    <text evidence="4">The sequence shown here is derived from an EMBL/GenBank/DDBJ whole genome shotgun (WGS) entry which is preliminary data.</text>
</comment>
<dbReference type="GO" id="GO:0006338">
    <property type="term" value="P:chromatin remodeling"/>
    <property type="evidence" value="ECO:0007669"/>
    <property type="project" value="TreeGrafter"/>
</dbReference>
<dbReference type="Pfam" id="PF00439">
    <property type="entry name" value="Bromodomain"/>
    <property type="match status" value="1"/>
</dbReference>
<name>A0A8H3LTS7_9GLOM</name>
<evidence type="ECO:0000256" key="2">
    <source>
        <dbReference type="PROSITE-ProRule" id="PRU00035"/>
    </source>
</evidence>
<dbReference type="PANTHER" id="PTHR22880:SF225">
    <property type="entry name" value="BROMODOMAIN-CONTAINING PROTEIN BET-1-RELATED"/>
    <property type="match status" value="1"/>
</dbReference>
<feature type="domain" description="Bromo" evidence="3">
    <location>
        <begin position="161"/>
        <end position="200"/>
    </location>
</feature>
<protein>
    <recommendedName>
        <fullName evidence="3">Bromo domain-containing protein</fullName>
    </recommendedName>
</protein>
<dbReference type="Proteomes" id="UP000615446">
    <property type="component" value="Unassembled WGS sequence"/>
</dbReference>
<evidence type="ECO:0000313" key="5">
    <source>
        <dbReference type="Proteomes" id="UP000615446"/>
    </source>
</evidence>
<evidence type="ECO:0000259" key="3">
    <source>
        <dbReference type="PROSITE" id="PS50014"/>
    </source>
</evidence>
<dbReference type="PANTHER" id="PTHR22880">
    <property type="entry name" value="FALZ-RELATED BROMODOMAIN-CONTAINING PROTEINS"/>
    <property type="match status" value="1"/>
</dbReference>
<dbReference type="GO" id="GO:0006355">
    <property type="term" value="P:regulation of DNA-templated transcription"/>
    <property type="evidence" value="ECO:0007669"/>
    <property type="project" value="TreeGrafter"/>
</dbReference>
<dbReference type="EMBL" id="BLAL01000218">
    <property type="protein sequence ID" value="GES92919.1"/>
    <property type="molecule type" value="Genomic_DNA"/>
</dbReference>
<dbReference type="InterPro" id="IPR050935">
    <property type="entry name" value="Bromo_chromatin_reader"/>
</dbReference>
<dbReference type="SUPFAM" id="SSF47370">
    <property type="entry name" value="Bromodomain"/>
    <property type="match status" value="1"/>
</dbReference>
<dbReference type="GO" id="GO:0000785">
    <property type="term" value="C:chromatin"/>
    <property type="evidence" value="ECO:0007669"/>
    <property type="project" value="TreeGrafter"/>
</dbReference>
<dbReference type="OrthoDB" id="21449at2759"/>
<sequence length="468" mass="54482">MLHYDTIITSTILDNWKDLNNAWVTRFMEEVEKLGLNQKALKEKENYWVGTLGNQPKLSTQINAEHLRYAKELKMFWQRVIKEHHKEENLLSTATTVTSCPKKSVKAPTKVDLSKAFQPDFHKKTNKNIEFTNFCCGILHELENKTCAHPFYKYVESNKNIKYPIDLFTINSKLKNNQYTSLSEFEEDIRQIFCNCYTYNNVEIKQKGDLKRVRDDTDTDNLSTEQNKDNLVYKQVVDNALLIASSYESLVNGDIIPFIDILKTFLLTRSRMSLSTADEPVLQAIVEYFLPLKYYIPELSLVMNAKKPKGSGRFGFSDIFVLKRIENNNYISLELKYISLNGLIKNQKNNYGANDLENLDKILEKENEETLLKRPYTYWSKEHQKTNKTTIEEILNNGIDQLKVYMNTISKGKPVNYSSSGVFDERIKTTKSGNPHKLKGFVILAVGFRRILWRSVEEVISNYIYDRI</sequence>
<dbReference type="AlphaFoldDB" id="A0A8H3LTS7"/>
<gene>
    <name evidence="4" type="ORF">RCL2_001967700</name>
</gene>
<evidence type="ECO:0000256" key="1">
    <source>
        <dbReference type="ARBA" id="ARBA00023117"/>
    </source>
</evidence>
<dbReference type="InterPro" id="IPR001487">
    <property type="entry name" value="Bromodomain"/>
</dbReference>
<dbReference type="SMART" id="SM00297">
    <property type="entry name" value="BROMO"/>
    <property type="match status" value="1"/>
</dbReference>
<dbReference type="PROSITE" id="PS50014">
    <property type="entry name" value="BROMODOMAIN_2"/>
    <property type="match status" value="1"/>
</dbReference>
<dbReference type="PRINTS" id="PR00503">
    <property type="entry name" value="BROMODOMAIN"/>
</dbReference>
<organism evidence="4 5">
    <name type="scientific">Rhizophagus clarus</name>
    <dbReference type="NCBI Taxonomy" id="94130"/>
    <lineage>
        <taxon>Eukaryota</taxon>
        <taxon>Fungi</taxon>
        <taxon>Fungi incertae sedis</taxon>
        <taxon>Mucoromycota</taxon>
        <taxon>Glomeromycotina</taxon>
        <taxon>Glomeromycetes</taxon>
        <taxon>Glomerales</taxon>
        <taxon>Glomeraceae</taxon>
        <taxon>Rhizophagus</taxon>
    </lineage>
</organism>
<reference evidence="4" key="1">
    <citation type="submission" date="2019-10" db="EMBL/GenBank/DDBJ databases">
        <title>Conservation and host-specific expression of non-tandemly repeated heterogenous ribosome RNA gene in arbuscular mycorrhizal fungi.</title>
        <authorList>
            <person name="Maeda T."/>
            <person name="Kobayashi Y."/>
            <person name="Nakagawa T."/>
            <person name="Ezawa T."/>
            <person name="Yamaguchi K."/>
            <person name="Bino T."/>
            <person name="Nishimoto Y."/>
            <person name="Shigenobu S."/>
            <person name="Kawaguchi M."/>
        </authorList>
    </citation>
    <scope>NUCLEOTIDE SEQUENCE</scope>
    <source>
        <strain evidence="4">HR1</strain>
    </source>
</reference>
<keyword evidence="1 2" id="KW-0103">Bromodomain</keyword>
<dbReference type="InterPro" id="IPR036427">
    <property type="entry name" value="Bromodomain-like_sf"/>
</dbReference>
<dbReference type="GO" id="GO:0005634">
    <property type="term" value="C:nucleus"/>
    <property type="evidence" value="ECO:0007669"/>
    <property type="project" value="TreeGrafter"/>
</dbReference>
<accession>A0A8H3LTS7</accession>
<dbReference type="Gene3D" id="1.20.920.10">
    <property type="entry name" value="Bromodomain-like"/>
    <property type="match status" value="1"/>
</dbReference>